<dbReference type="EMBL" id="VULX01000001">
    <property type="protein sequence ID" value="MSR90176.1"/>
    <property type="molecule type" value="Genomic_DNA"/>
</dbReference>
<reference evidence="8 9" key="1">
    <citation type="submission" date="2019-08" db="EMBL/GenBank/DDBJ databases">
        <title>In-depth cultivation of the pig gut microbiome towards novel bacterial diversity and tailored functional studies.</title>
        <authorList>
            <person name="Wylensek D."/>
            <person name="Hitch T.C.A."/>
            <person name="Clavel T."/>
        </authorList>
    </citation>
    <scope>NUCLEOTIDE SEQUENCE [LARGE SCALE GENOMIC DNA]</scope>
    <source>
        <strain evidence="8 9">WCA-383-APC-5B</strain>
    </source>
</reference>
<dbReference type="Gene3D" id="3.90.1150.10">
    <property type="entry name" value="Aspartate Aminotransferase, domain 1"/>
    <property type="match status" value="1"/>
</dbReference>
<dbReference type="AlphaFoldDB" id="A0A7X2MW53"/>
<keyword evidence="9" id="KW-1185">Reference proteome</keyword>
<dbReference type="InterPro" id="IPR015424">
    <property type="entry name" value="PyrdxlP-dep_Trfase"/>
</dbReference>
<dbReference type="InterPro" id="IPR050596">
    <property type="entry name" value="AspAT/PAT-like"/>
</dbReference>
<dbReference type="SUPFAM" id="SSF53383">
    <property type="entry name" value="PLP-dependent transferases"/>
    <property type="match status" value="1"/>
</dbReference>
<comment type="cofactor">
    <cofactor evidence="1 6">
        <name>pyridoxal 5'-phosphate</name>
        <dbReference type="ChEBI" id="CHEBI:597326"/>
    </cofactor>
</comment>
<organism evidence="8 9">
    <name type="scientific">Inconstantimicrobium porci</name>
    <dbReference type="NCBI Taxonomy" id="2652291"/>
    <lineage>
        <taxon>Bacteria</taxon>
        <taxon>Bacillati</taxon>
        <taxon>Bacillota</taxon>
        <taxon>Clostridia</taxon>
        <taxon>Eubacteriales</taxon>
        <taxon>Clostridiaceae</taxon>
        <taxon>Inconstantimicrobium</taxon>
    </lineage>
</organism>
<comment type="caution">
    <text evidence="8">The sequence shown here is derived from an EMBL/GenBank/DDBJ whole genome shotgun (WGS) entry which is preliminary data.</text>
</comment>
<dbReference type="EC" id="2.6.1.-" evidence="6"/>
<sequence>MNLSRKANNISGSLTLEITAKANRMKSEGIDVVSFAAGEPDFNTPKNIIDAAYKAMQDGKTKYTPSSGIESLKKAICNKFKKENNLEYNINQVIVCNGAKQCIANVFLSILNPEDEVLIPRPYWVSYPELVKLADGKPIFVDTKKQNDYKYSVDVLERYVSSKTKAILLNSPGNPLGNVYTRDELTEIAAFAKKYDLFIISDEIYEKLIYDDCKHISIASLNEDAYNRTIVINGVSKSYSMTGWRIGYCAASEKIIKLMNSIQSHFTSNPNSVAQYATLEALTGDQSTIAIMAKAFDERRNIAMNMLDNINEISYIKPQGAFYIMIDISNLINKSFNDIKIKDSLAFSKLLLEAENVAVIPGSAFGFENYIRISYATSSENVKKGIERLQAFINNLK</sequence>
<evidence type="ECO:0000259" key="7">
    <source>
        <dbReference type="Pfam" id="PF00155"/>
    </source>
</evidence>
<dbReference type="PRINTS" id="PR00753">
    <property type="entry name" value="ACCSYNTHASE"/>
</dbReference>
<dbReference type="Proteomes" id="UP000460287">
    <property type="component" value="Unassembled WGS sequence"/>
</dbReference>
<evidence type="ECO:0000256" key="4">
    <source>
        <dbReference type="ARBA" id="ARBA00022679"/>
    </source>
</evidence>
<evidence type="ECO:0000256" key="2">
    <source>
        <dbReference type="ARBA" id="ARBA00007441"/>
    </source>
</evidence>
<dbReference type="InterPro" id="IPR015421">
    <property type="entry name" value="PyrdxlP-dep_Trfase_major"/>
</dbReference>
<dbReference type="PROSITE" id="PS00105">
    <property type="entry name" value="AA_TRANSFER_CLASS_1"/>
    <property type="match status" value="1"/>
</dbReference>
<accession>A0A7X2MW53</accession>
<gene>
    <name evidence="8" type="ORF">FYJ33_01780</name>
</gene>
<dbReference type="RefSeq" id="WP_154530048.1">
    <property type="nucleotide sequence ID" value="NZ_JAQXTV010000232.1"/>
</dbReference>
<feature type="domain" description="Aminotransferase class I/classII large" evidence="7">
    <location>
        <begin position="31"/>
        <end position="389"/>
    </location>
</feature>
<evidence type="ECO:0000256" key="3">
    <source>
        <dbReference type="ARBA" id="ARBA00022576"/>
    </source>
</evidence>
<evidence type="ECO:0000313" key="8">
    <source>
        <dbReference type="EMBL" id="MSR90176.1"/>
    </source>
</evidence>
<evidence type="ECO:0000256" key="5">
    <source>
        <dbReference type="ARBA" id="ARBA00022898"/>
    </source>
</evidence>
<dbReference type="InterPro" id="IPR015422">
    <property type="entry name" value="PyrdxlP-dep_Trfase_small"/>
</dbReference>
<protein>
    <recommendedName>
        <fullName evidence="6">Aminotransferase</fullName>
        <ecNumber evidence="6">2.6.1.-</ecNumber>
    </recommendedName>
</protein>
<keyword evidence="4 6" id="KW-0808">Transferase</keyword>
<keyword evidence="5" id="KW-0663">Pyridoxal phosphate</keyword>
<dbReference type="PANTHER" id="PTHR46383:SF1">
    <property type="entry name" value="ASPARTATE AMINOTRANSFERASE"/>
    <property type="match status" value="1"/>
</dbReference>
<dbReference type="FunFam" id="3.40.640.10:FF:000033">
    <property type="entry name" value="Aspartate aminotransferase"/>
    <property type="match status" value="1"/>
</dbReference>
<dbReference type="Gene3D" id="3.40.640.10">
    <property type="entry name" value="Type I PLP-dependent aspartate aminotransferase-like (Major domain)"/>
    <property type="match status" value="1"/>
</dbReference>
<dbReference type="GO" id="GO:0008483">
    <property type="term" value="F:transaminase activity"/>
    <property type="evidence" value="ECO:0007669"/>
    <property type="project" value="UniProtKB-KW"/>
</dbReference>
<dbReference type="PANTHER" id="PTHR46383">
    <property type="entry name" value="ASPARTATE AMINOTRANSFERASE"/>
    <property type="match status" value="1"/>
</dbReference>
<keyword evidence="3 6" id="KW-0032">Aminotransferase</keyword>
<proteinExistence type="inferred from homology"/>
<dbReference type="GO" id="GO:0006520">
    <property type="term" value="P:amino acid metabolic process"/>
    <property type="evidence" value="ECO:0007669"/>
    <property type="project" value="InterPro"/>
</dbReference>
<evidence type="ECO:0000313" key="9">
    <source>
        <dbReference type="Proteomes" id="UP000460287"/>
    </source>
</evidence>
<evidence type="ECO:0000256" key="1">
    <source>
        <dbReference type="ARBA" id="ARBA00001933"/>
    </source>
</evidence>
<dbReference type="CDD" id="cd00609">
    <property type="entry name" value="AAT_like"/>
    <property type="match status" value="1"/>
</dbReference>
<dbReference type="InterPro" id="IPR004839">
    <property type="entry name" value="Aminotransferase_I/II_large"/>
</dbReference>
<evidence type="ECO:0000256" key="6">
    <source>
        <dbReference type="RuleBase" id="RU000481"/>
    </source>
</evidence>
<dbReference type="Pfam" id="PF00155">
    <property type="entry name" value="Aminotran_1_2"/>
    <property type="match status" value="1"/>
</dbReference>
<comment type="similarity">
    <text evidence="2 6">Belongs to the class-I pyridoxal-phosphate-dependent aminotransferase family.</text>
</comment>
<name>A0A7X2MW53_9CLOT</name>
<dbReference type="InterPro" id="IPR004838">
    <property type="entry name" value="NHTrfase_class1_PyrdxlP-BS"/>
</dbReference>
<dbReference type="GO" id="GO:0030170">
    <property type="term" value="F:pyridoxal phosphate binding"/>
    <property type="evidence" value="ECO:0007669"/>
    <property type="project" value="InterPro"/>
</dbReference>